<dbReference type="AlphaFoldDB" id="A0A4V3HH68"/>
<evidence type="ECO:0000259" key="6">
    <source>
        <dbReference type="PROSITE" id="PS51484"/>
    </source>
</evidence>
<evidence type="ECO:0000256" key="5">
    <source>
        <dbReference type="SAM" id="MobiDB-lite"/>
    </source>
</evidence>
<proteinExistence type="predicted"/>
<evidence type="ECO:0000256" key="1">
    <source>
        <dbReference type="ARBA" id="ARBA00004236"/>
    </source>
</evidence>
<sequence>MKTYLLFYSKHFSYLLTLLLLLSGGMMHASKVKKTKKSQKTGVAFTVVESKPHTGNVTLPVGSNITGLKKWSSAESWIGEIKPSQEDDVVVPENSVLVLDENISVKSITVAGKLIVDLSKDIRISTEFIFVKGAQAYFEWGTETEPYLKNGLITLIGTDTEKKIPNTNVTTKSIVVMNHGVLELHGEKKLSWTKLSANAIKNRDVISLVDPATNWKVGDSIIILSSRINMNQAEVKTIKSISNNGKIIRLNSVLNFPHIGTAHSYTSPSNKTWNADIRAEVGLLTKSIKIQGDADSEALNYGGHMMIHNNGVAHVEDVELYKMGQRKQLGRYPFHWHLVEERGAGQYLKNTSIYRSYNRAITIHGTESTLVEGNFCVDHMGHGLFMEDGGERFNIIRNNVVAVTRKPAKGDELTPSDNQFSTPQNASPSSYWITNPNNIVTNNVAGGSDGTGFWFIFPDKPIQQSSGVDRLKNLNPRGDKLGAFSGNTAHSNKNGFDIFDILRKDHSIGANASWNRSEKRYLDNNTWYANEIGVYGGIGGGVPTRNVIFRNNVFIDNEIHLMHANYSDHLNCIFVAKSGESVFNGERVLMKAYDGAFSITDSYLVGWNQPETKYASSIGGSKKHPNYVVSGIEKDFTGPPIFNLPNYNRLQKGPAGANSAAQVRVWIFAIWDKDGSLTGVPGGGTIISNHNMLRDGTEKPFENWRNTYFTKKRIGHLNFPITSGNENATNVPRMTFTRTKPGTSKAGHYHSNGFYNIPQTAVILNDDFLYTIQFENLPDNRKLTLRLEDTYKDGDHVIIRMKNFAKLAGITTEENYPVATTLTALKNSSETTVAKLGNHYYVKFFGTKLGVSVINFKWNIQPAGWPVLDTDNDGVTDRDETFAGTEYIGLGPLFENNPVLNVENVITNNNTLTLYPNPITSRQIVHLNGLENYSNLEVVVYDITGKVINSQKKGNTLNLKNAKSGMYFIKFFLKDKNTFITKKLVVK</sequence>
<dbReference type="SMART" id="SM01225">
    <property type="entry name" value="G8"/>
    <property type="match status" value="1"/>
</dbReference>
<dbReference type="PANTHER" id="PTHR46769:SF2">
    <property type="entry name" value="FIBROCYSTIN-L ISOFORM 2 PRECURSOR-RELATED"/>
    <property type="match status" value="1"/>
</dbReference>
<keyword evidence="2" id="KW-1003">Cell membrane</keyword>
<dbReference type="PANTHER" id="PTHR46769">
    <property type="entry name" value="POLYCYSTIC KIDNEY AND HEPATIC DISEASE 1 (AUTOSOMAL RECESSIVE)-LIKE 1"/>
    <property type="match status" value="1"/>
</dbReference>
<evidence type="ECO:0000256" key="2">
    <source>
        <dbReference type="ARBA" id="ARBA00022475"/>
    </source>
</evidence>
<dbReference type="Proteomes" id="UP000294824">
    <property type="component" value="Unassembled WGS sequence"/>
</dbReference>
<feature type="compositionally biased region" description="Polar residues" evidence="5">
    <location>
        <begin position="415"/>
        <end position="428"/>
    </location>
</feature>
<comment type="subcellular location">
    <subcellularLocation>
        <location evidence="1">Cell membrane</location>
    </subcellularLocation>
</comment>
<dbReference type="Pfam" id="PF18962">
    <property type="entry name" value="Por_Secre_tail"/>
    <property type="match status" value="1"/>
</dbReference>
<evidence type="ECO:0000256" key="4">
    <source>
        <dbReference type="ARBA" id="ARBA00023180"/>
    </source>
</evidence>
<evidence type="ECO:0000313" key="8">
    <source>
        <dbReference type="Proteomes" id="UP000294824"/>
    </source>
</evidence>
<reference evidence="7 8" key="1">
    <citation type="submission" date="2019-03" db="EMBL/GenBank/DDBJ databases">
        <title>Genomic Encyclopedia of Type Strains, Phase III (KMG-III): the genomes of soil and plant-associated and newly described type strains.</title>
        <authorList>
            <person name="Whitman W."/>
        </authorList>
    </citation>
    <scope>NUCLEOTIDE SEQUENCE [LARGE SCALE GENOMIC DNA]</scope>
    <source>
        <strain evidence="7 8">CECT 8301</strain>
    </source>
</reference>
<keyword evidence="3" id="KW-0732">Signal</keyword>
<dbReference type="InterPro" id="IPR055401">
    <property type="entry name" value="CEMIP_beta-hel_dom"/>
</dbReference>
<dbReference type="InterPro" id="IPR019316">
    <property type="entry name" value="G8_domain"/>
</dbReference>
<protein>
    <submittedName>
        <fullName evidence="7">Putative secreted protein (Por secretion system target)</fullName>
    </submittedName>
</protein>
<dbReference type="PROSITE" id="PS51484">
    <property type="entry name" value="G8"/>
    <property type="match status" value="1"/>
</dbReference>
<comment type="caution">
    <text evidence="7">The sequence shown here is derived from an EMBL/GenBank/DDBJ whole genome shotgun (WGS) entry which is preliminary data.</text>
</comment>
<organism evidence="7 8">
    <name type="scientific">Algibacter lectus</name>
    <dbReference type="NCBI Taxonomy" id="221126"/>
    <lineage>
        <taxon>Bacteria</taxon>
        <taxon>Pseudomonadati</taxon>
        <taxon>Bacteroidota</taxon>
        <taxon>Flavobacteriia</taxon>
        <taxon>Flavobacteriales</taxon>
        <taxon>Flavobacteriaceae</taxon>
        <taxon>Algibacter</taxon>
    </lineage>
</organism>
<dbReference type="GO" id="GO:0005886">
    <property type="term" value="C:plasma membrane"/>
    <property type="evidence" value="ECO:0007669"/>
    <property type="project" value="UniProtKB-SubCell"/>
</dbReference>
<keyword evidence="4" id="KW-0325">Glycoprotein</keyword>
<dbReference type="NCBIfam" id="TIGR04183">
    <property type="entry name" value="Por_Secre_tail"/>
    <property type="match status" value="1"/>
</dbReference>
<evidence type="ECO:0000313" key="7">
    <source>
        <dbReference type="EMBL" id="TDY64091.1"/>
    </source>
</evidence>
<gene>
    <name evidence="7" type="ORF">DFQ06_0992</name>
</gene>
<feature type="region of interest" description="Disordered" evidence="5">
    <location>
        <begin position="409"/>
        <end position="428"/>
    </location>
</feature>
<name>A0A4V3HH68_9FLAO</name>
<dbReference type="InterPro" id="IPR052387">
    <property type="entry name" value="Fibrocystin"/>
</dbReference>
<keyword evidence="2" id="KW-0472">Membrane</keyword>
<dbReference type="SUPFAM" id="SSF51126">
    <property type="entry name" value="Pectin lyase-like"/>
    <property type="match status" value="1"/>
</dbReference>
<dbReference type="RefSeq" id="WP_133966288.1">
    <property type="nucleotide sequence ID" value="NZ_SORL01000007.1"/>
</dbReference>
<feature type="domain" description="G8" evidence="6">
    <location>
        <begin position="75"/>
        <end position="197"/>
    </location>
</feature>
<dbReference type="Pfam" id="PF24606">
    <property type="entry name" value="CEMIP_beta-hel"/>
    <property type="match status" value="1"/>
</dbReference>
<evidence type="ECO:0000256" key="3">
    <source>
        <dbReference type="ARBA" id="ARBA00022729"/>
    </source>
</evidence>
<keyword evidence="8" id="KW-1185">Reference proteome</keyword>
<dbReference type="InterPro" id="IPR026444">
    <property type="entry name" value="Secre_tail"/>
</dbReference>
<accession>A0A4V3HH68</accession>
<dbReference type="InterPro" id="IPR011050">
    <property type="entry name" value="Pectin_lyase_fold/virulence"/>
</dbReference>
<dbReference type="EMBL" id="SORL01000007">
    <property type="protein sequence ID" value="TDY64091.1"/>
    <property type="molecule type" value="Genomic_DNA"/>
</dbReference>
<dbReference type="Pfam" id="PF10162">
    <property type="entry name" value="G8"/>
    <property type="match status" value="1"/>
</dbReference>